<feature type="region of interest" description="Disordered" evidence="1">
    <location>
        <begin position="246"/>
        <end position="265"/>
    </location>
</feature>
<dbReference type="EMBL" id="KU963256">
    <property type="protein sequence ID" value="AMS03306.1"/>
    <property type="molecule type" value="Genomic_DNA"/>
</dbReference>
<name>A0A142KB23_9CAUD</name>
<accession>A0A142KB23</accession>
<dbReference type="KEGG" id="vg:29123329"/>
<dbReference type="GeneID" id="29123329"/>
<dbReference type="Proteomes" id="UP000201844">
    <property type="component" value="Segment"/>
</dbReference>
<feature type="region of interest" description="Disordered" evidence="1">
    <location>
        <begin position="128"/>
        <end position="172"/>
    </location>
</feature>
<keyword evidence="3" id="KW-1185">Reference proteome</keyword>
<reference evidence="3" key="1">
    <citation type="submission" date="2016-03" db="EMBL/GenBank/DDBJ databases">
        <authorList>
            <person name="Ploux O."/>
        </authorList>
    </citation>
    <scope>NUCLEOTIDE SEQUENCE [LARGE SCALE GENOMIC DNA]</scope>
</reference>
<feature type="compositionally biased region" description="Basic and acidic residues" evidence="1">
    <location>
        <begin position="159"/>
        <end position="171"/>
    </location>
</feature>
<evidence type="ECO:0000313" key="3">
    <source>
        <dbReference type="Proteomes" id="UP000201844"/>
    </source>
</evidence>
<keyword evidence="2" id="KW-0238">DNA-binding</keyword>
<evidence type="ECO:0000313" key="2">
    <source>
        <dbReference type="EMBL" id="AMS03306.1"/>
    </source>
</evidence>
<proteinExistence type="predicted"/>
<evidence type="ECO:0000256" key="1">
    <source>
        <dbReference type="SAM" id="MobiDB-lite"/>
    </source>
</evidence>
<dbReference type="RefSeq" id="YP_009304322.1">
    <property type="nucleotide sequence ID" value="NC_031267.1"/>
</dbReference>
<dbReference type="OrthoDB" id="4926at10239"/>
<sequence length="265" mass="29828">MRIRSTKPEFWRSHRIASVSWDARLVLKGLESFVDDNGVGKDDIELIIGDLFQRDLIREPSRTFARVSEAISELHQAGLVWRYDHEGTSLLYVAFWESIQRVDKPQPGRLPRPDGTLNYKDSQIRECVASPREDSRTLAPGTEEQGNRGTGDSLSSYVSEREDNSESENRNRMILIPDDWAPNDLHRAKYPRPDLDEIAEGFRDHAIANGRTCHGRAGWDAAFSNWVRKSKPPGGNTSTTDARIAAAQALKDPAPNVRPIRGIQA</sequence>
<protein>
    <submittedName>
        <fullName evidence="2">HTH DNA-binding protein</fullName>
    </submittedName>
</protein>
<gene>
    <name evidence="2" type="primary">63</name>
    <name evidence="2" type="ORF">SEA_LUCKY10_63</name>
</gene>
<dbReference type="GO" id="GO:0003677">
    <property type="term" value="F:DNA binding"/>
    <property type="evidence" value="ECO:0007669"/>
    <property type="project" value="UniProtKB-KW"/>
</dbReference>
<organism evidence="2 3">
    <name type="scientific">Gordonia phage Lucky10</name>
    <dbReference type="NCBI Taxonomy" id="1821557"/>
    <lineage>
        <taxon>Viruses</taxon>
        <taxon>Duplodnaviria</taxon>
        <taxon>Heunggongvirae</taxon>
        <taxon>Uroviricota</taxon>
        <taxon>Caudoviricetes</taxon>
        <taxon>Luckytenvirus</taxon>
        <taxon>Luckytenvirus lucky10</taxon>
    </lineage>
</organism>